<feature type="transmembrane region" description="Helical" evidence="1">
    <location>
        <begin position="378"/>
        <end position="395"/>
    </location>
</feature>
<dbReference type="AlphaFoldDB" id="A0A0C9PW67"/>
<dbReference type="InterPro" id="IPR014529">
    <property type="entry name" value="UCP026631"/>
</dbReference>
<feature type="transmembrane region" description="Helical" evidence="1">
    <location>
        <begin position="198"/>
        <end position="215"/>
    </location>
</feature>
<keyword evidence="1" id="KW-0812">Transmembrane</keyword>
<keyword evidence="1" id="KW-1133">Transmembrane helix</keyword>
<dbReference type="InterPro" id="IPR005182">
    <property type="entry name" value="YdbS-like_PH"/>
</dbReference>
<evidence type="ECO:0000256" key="1">
    <source>
        <dbReference type="SAM" id="Phobius"/>
    </source>
</evidence>
<evidence type="ECO:0000313" key="4">
    <source>
        <dbReference type="Proteomes" id="UP000032552"/>
    </source>
</evidence>
<reference evidence="4" key="1">
    <citation type="submission" date="2014-05" db="EMBL/GenBank/DDBJ databases">
        <title>Whole genome sequencing of Lactobacillus casei NRIC0644.</title>
        <authorList>
            <person name="Atarashi H."/>
            <person name="Yoshida Y."/>
            <person name="Fujimura S."/>
            <person name="Tanaka N."/>
            <person name="Shiwa Y."/>
            <person name="Yoshikawa H."/>
            <person name="Okada S."/>
            <person name="Nakagawa J."/>
        </authorList>
    </citation>
    <scope>NUCLEOTIDE SEQUENCE [LARGE SCALE GENOMIC DNA]</scope>
    <source>
        <strain evidence="4">NRIC0644</strain>
    </source>
</reference>
<evidence type="ECO:0000313" key="3">
    <source>
        <dbReference type="EMBL" id="GAN36319.1"/>
    </source>
</evidence>
<feature type="domain" description="YdbS-like PH" evidence="2">
    <location>
        <begin position="266"/>
        <end position="340"/>
    </location>
</feature>
<dbReference type="RefSeq" id="WP_045625517.1">
    <property type="nucleotide sequence ID" value="NZ_BAYM01000064.1"/>
</dbReference>
<feature type="transmembrane region" description="Helical" evidence="1">
    <location>
        <begin position="235"/>
        <end position="260"/>
    </location>
</feature>
<dbReference type="Proteomes" id="UP000032552">
    <property type="component" value="Unassembled WGS sequence"/>
</dbReference>
<keyword evidence="1" id="KW-0472">Membrane</keyword>
<gene>
    <name evidence="3" type="ORF">LC0644_0908</name>
</gene>
<dbReference type="PANTHER" id="PTHR34473">
    <property type="entry name" value="UPF0699 TRANSMEMBRANE PROTEIN YDBS"/>
    <property type="match status" value="1"/>
</dbReference>
<comment type="caution">
    <text evidence="3">The sequence shown here is derived from an EMBL/GenBank/DDBJ whole genome shotgun (WGS) entry which is preliminary data.</text>
</comment>
<dbReference type="PIRSF" id="PIRSF026631">
    <property type="entry name" value="UCP026631"/>
    <property type="match status" value="1"/>
</dbReference>
<evidence type="ECO:0000259" key="2">
    <source>
        <dbReference type="Pfam" id="PF03703"/>
    </source>
</evidence>
<dbReference type="Pfam" id="PF03703">
    <property type="entry name" value="bPH_2"/>
    <property type="match status" value="3"/>
</dbReference>
<feature type="transmembrane region" description="Helical" evidence="1">
    <location>
        <begin position="12"/>
        <end position="34"/>
    </location>
</feature>
<feature type="transmembrane region" description="Helical" evidence="1">
    <location>
        <begin position="46"/>
        <end position="66"/>
    </location>
</feature>
<feature type="transmembrane region" description="Helical" evidence="1">
    <location>
        <begin position="401"/>
        <end position="418"/>
    </location>
</feature>
<organism evidence="3 4">
    <name type="scientific">Lacticaseibacillus paracasei NRIC 0644</name>
    <dbReference type="NCBI Taxonomy" id="1435038"/>
    <lineage>
        <taxon>Bacteria</taxon>
        <taxon>Bacillati</taxon>
        <taxon>Bacillota</taxon>
        <taxon>Bacilli</taxon>
        <taxon>Lactobacillales</taxon>
        <taxon>Lactobacillaceae</taxon>
        <taxon>Lacticaseibacillus</taxon>
    </lineage>
</organism>
<dbReference type="EMBL" id="BAYM01000064">
    <property type="protein sequence ID" value="GAN36319.1"/>
    <property type="molecule type" value="Genomic_DNA"/>
</dbReference>
<proteinExistence type="predicted"/>
<name>A0A0C9PW67_LACPA</name>
<protein>
    <submittedName>
        <fullName evidence="3">Membrane protein</fullName>
    </submittedName>
</protein>
<accession>A0A0C9PW67</accession>
<sequence length="521" mass="58679">MKTDQPQRLAPVALLIIWIRGFISWWPLFVGGGLSILRADMSFNQFLLWGGLIVGVLVLTLIWSILHYLRFTYLVAPNGLTINSGVLIRKVNHIPYDRIQTVQRQQWFFLKPLGLEQVAIETAGKESKKAEGMLSAVPVAVADAINRYRQGNVQPVTPDATDNQAIPAAPDQTSTTAAPAAPVADAAYKINGHDLNQYALTSLGFIPIISGILWLTQKAQEYLPDSWYKNAEHAITGLAVYLIIGLTLIILILGFLISYLNIIQKYYHFTLDRTGDELRTSRGFFQTNTVSARLSRLRAVRFKQSILRQWLHLSTVQALLASSAADDQQNNDLVLMPVIPERQALSSMRAFVSWLPETSPKLQPIPVSNRWYYMRNMVLGHLTLLVLPVVLASVFWLHVSWWLWLVLAGLIWLVVMALQGQYAATTAAIAIAPPKQLIIQVGEMWTRQRYFVRKKDIQAMTIKQSIWMKARGVAHLEVHIRKGNSDQTVNSRYMAVDLAKQIMTWYQPLPSVPQEGDNHAA</sequence>
<dbReference type="PANTHER" id="PTHR34473:SF2">
    <property type="entry name" value="UPF0699 TRANSMEMBRANE PROTEIN YDBT"/>
    <property type="match status" value="1"/>
</dbReference>
<feature type="domain" description="YdbS-like PH" evidence="2">
    <location>
        <begin position="68"/>
        <end position="145"/>
    </location>
</feature>
<feature type="domain" description="YdbS-like PH" evidence="2">
    <location>
        <begin position="444"/>
        <end position="506"/>
    </location>
</feature>